<dbReference type="Proteomes" id="UP000037558">
    <property type="component" value="Unassembled WGS sequence"/>
</dbReference>
<protein>
    <submittedName>
        <fullName evidence="2">Hydrolase</fullName>
    </submittedName>
</protein>
<comment type="caution">
    <text evidence="2">The sequence shown here is derived from an EMBL/GenBank/DDBJ whole genome shotgun (WGS) entry which is preliminary data.</text>
</comment>
<dbReference type="AlphaFoldDB" id="A0A0M0KVM2"/>
<keyword evidence="1" id="KW-1133">Transmembrane helix</keyword>
<keyword evidence="1" id="KW-0812">Transmembrane</keyword>
<dbReference type="GO" id="GO:0016787">
    <property type="term" value="F:hydrolase activity"/>
    <property type="evidence" value="ECO:0007669"/>
    <property type="project" value="UniProtKB-KW"/>
</dbReference>
<dbReference type="STRING" id="284581.AMD01_17185"/>
<dbReference type="OrthoDB" id="2326035at2"/>
<dbReference type="RefSeq" id="WP_053402674.1">
    <property type="nucleotide sequence ID" value="NZ_CP061868.1"/>
</dbReference>
<evidence type="ECO:0000256" key="1">
    <source>
        <dbReference type="SAM" id="Phobius"/>
    </source>
</evidence>
<feature type="transmembrane region" description="Helical" evidence="1">
    <location>
        <begin position="6"/>
        <end position="23"/>
    </location>
</feature>
<keyword evidence="3" id="KW-1185">Reference proteome</keyword>
<name>A0A0M0KVM2_9BACI</name>
<keyword evidence="1" id="KW-0472">Membrane</keyword>
<sequence>MLASILLGIVIFAYATFMIVRFVKRSRQGKCAACELNKSCQSGCSVVTPEQRHNMLQDMK</sequence>
<proteinExistence type="predicted"/>
<dbReference type="PATRIC" id="fig|284581.3.peg.2944"/>
<dbReference type="Pfam" id="PF12669">
    <property type="entry name" value="FeoB_associated"/>
    <property type="match status" value="1"/>
</dbReference>
<evidence type="ECO:0000313" key="3">
    <source>
        <dbReference type="Proteomes" id="UP000037558"/>
    </source>
</evidence>
<evidence type="ECO:0000313" key="2">
    <source>
        <dbReference type="EMBL" id="KOO42875.1"/>
    </source>
</evidence>
<gene>
    <name evidence="2" type="ORF">AMD01_17185</name>
</gene>
<organism evidence="2 3">
    <name type="scientific">Priestia koreensis</name>
    <dbReference type="NCBI Taxonomy" id="284581"/>
    <lineage>
        <taxon>Bacteria</taxon>
        <taxon>Bacillati</taxon>
        <taxon>Bacillota</taxon>
        <taxon>Bacilli</taxon>
        <taxon>Bacillales</taxon>
        <taxon>Bacillaceae</taxon>
        <taxon>Priestia</taxon>
    </lineage>
</organism>
<accession>A0A0M0KVM2</accession>
<reference evidence="3" key="1">
    <citation type="submission" date="2015-08" db="EMBL/GenBank/DDBJ databases">
        <title>Fjat-14210 dsm16467.</title>
        <authorList>
            <person name="Liu B."/>
            <person name="Wang J."/>
            <person name="Zhu Y."/>
            <person name="Liu G."/>
            <person name="Chen Q."/>
            <person name="Chen Z."/>
            <person name="Lan J."/>
            <person name="Che J."/>
            <person name="Ge C."/>
            <person name="Shi H."/>
            <person name="Pan Z."/>
            <person name="Liu X."/>
        </authorList>
    </citation>
    <scope>NUCLEOTIDE SEQUENCE [LARGE SCALE GENOMIC DNA]</scope>
    <source>
        <strain evidence="3">DSM 16467</strain>
    </source>
</reference>
<dbReference type="EMBL" id="LILC01000023">
    <property type="protein sequence ID" value="KOO42875.1"/>
    <property type="molecule type" value="Genomic_DNA"/>
</dbReference>
<keyword evidence="2" id="KW-0378">Hydrolase</keyword>